<feature type="compositionally biased region" description="Polar residues" evidence="1">
    <location>
        <begin position="133"/>
        <end position="148"/>
    </location>
</feature>
<dbReference type="EMBL" id="JAQQWL010000009">
    <property type="protein sequence ID" value="KAK8058828.1"/>
    <property type="molecule type" value="Genomic_DNA"/>
</dbReference>
<name>A0ABR1UIU0_9PEZI</name>
<feature type="compositionally biased region" description="Basic residues" evidence="1">
    <location>
        <begin position="119"/>
        <end position="131"/>
    </location>
</feature>
<dbReference type="Proteomes" id="UP001480595">
    <property type="component" value="Unassembled WGS sequence"/>
</dbReference>
<gene>
    <name evidence="2" type="ORF">PG994_009276</name>
</gene>
<evidence type="ECO:0000313" key="2">
    <source>
        <dbReference type="EMBL" id="KAK8058828.1"/>
    </source>
</evidence>
<sequence length="156" mass="17110">MAIDPRIPTLLSPVVDRPELKRLFREIRPRLLAFPALLLLSIDEPVARGAPFFVEGRDVAALLGEEGQAGKHLLKLIQGCGPPSNQPRDCSLNTFSQNVCSGVPSAVPRPPLTSTSPRSMRKSRILRRHRQSPFLNLSENARSNTSRSGPARSSEP</sequence>
<accession>A0ABR1UIU0</accession>
<feature type="region of interest" description="Disordered" evidence="1">
    <location>
        <begin position="103"/>
        <end position="156"/>
    </location>
</feature>
<proteinExistence type="predicted"/>
<dbReference type="GeneID" id="92093748"/>
<protein>
    <submittedName>
        <fullName evidence="2">Uncharacterized protein</fullName>
    </submittedName>
</protein>
<comment type="caution">
    <text evidence="2">The sequence shown here is derived from an EMBL/GenBank/DDBJ whole genome shotgun (WGS) entry which is preliminary data.</text>
</comment>
<dbReference type="RefSeq" id="XP_066714274.1">
    <property type="nucleotide sequence ID" value="XM_066860685.1"/>
</dbReference>
<reference evidence="2 3" key="1">
    <citation type="submission" date="2023-01" db="EMBL/GenBank/DDBJ databases">
        <title>Analysis of 21 Apiospora genomes using comparative genomics revels a genus with tremendous synthesis potential of carbohydrate active enzymes and secondary metabolites.</title>
        <authorList>
            <person name="Sorensen T."/>
        </authorList>
    </citation>
    <scope>NUCLEOTIDE SEQUENCE [LARGE SCALE GENOMIC DNA]</scope>
    <source>
        <strain evidence="2 3">CBS 135458</strain>
    </source>
</reference>
<keyword evidence="3" id="KW-1185">Reference proteome</keyword>
<organism evidence="2 3">
    <name type="scientific">Apiospora phragmitis</name>
    <dbReference type="NCBI Taxonomy" id="2905665"/>
    <lineage>
        <taxon>Eukaryota</taxon>
        <taxon>Fungi</taxon>
        <taxon>Dikarya</taxon>
        <taxon>Ascomycota</taxon>
        <taxon>Pezizomycotina</taxon>
        <taxon>Sordariomycetes</taxon>
        <taxon>Xylariomycetidae</taxon>
        <taxon>Amphisphaeriales</taxon>
        <taxon>Apiosporaceae</taxon>
        <taxon>Apiospora</taxon>
    </lineage>
</organism>
<evidence type="ECO:0000256" key="1">
    <source>
        <dbReference type="SAM" id="MobiDB-lite"/>
    </source>
</evidence>
<evidence type="ECO:0000313" key="3">
    <source>
        <dbReference type="Proteomes" id="UP001480595"/>
    </source>
</evidence>